<evidence type="ECO:0000313" key="3">
    <source>
        <dbReference type="Proteomes" id="UP000606600"/>
    </source>
</evidence>
<evidence type="ECO:0000313" key="2">
    <source>
        <dbReference type="EMBL" id="MBD1363282.1"/>
    </source>
</evidence>
<sequence length="113" mass="12635">MKKLLFLFVFLVSFAVRSSAQTFNAEDFKNNLGKSKSLCDTVSSIKIFSDTLTLINMGGNYPNQKYTIAVKGNKIVLDWANLKGKRLCATGVFEMHKNRPEVVVGQPDQITFP</sequence>
<organism evidence="2 3">
    <name type="scientific">Mucilaginibacter pankratovii</name>
    <dbReference type="NCBI Taxonomy" id="2772110"/>
    <lineage>
        <taxon>Bacteria</taxon>
        <taxon>Pseudomonadati</taxon>
        <taxon>Bacteroidota</taxon>
        <taxon>Sphingobacteriia</taxon>
        <taxon>Sphingobacteriales</taxon>
        <taxon>Sphingobacteriaceae</taxon>
        <taxon>Mucilaginibacter</taxon>
    </lineage>
</organism>
<name>A0ABR7WLT7_9SPHI</name>
<feature type="chain" id="PRO_5046697352" evidence="1">
    <location>
        <begin position="21"/>
        <end position="113"/>
    </location>
</feature>
<dbReference type="RefSeq" id="WP_191187937.1">
    <property type="nucleotide sequence ID" value="NZ_JACWMY010000002.1"/>
</dbReference>
<comment type="caution">
    <text evidence="2">The sequence shown here is derived from an EMBL/GenBank/DDBJ whole genome shotgun (WGS) entry which is preliminary data.</text>
</comment>
<protein>
    <submittedName>
        <fullName evidence="2">Uncharacterized protein</fullName>
    </submittedName>
</protein>
<dbReference type="EMBL" id="JACWMY010000002">
    <property type="protein sequence ID" value="MBD1363282.1"/>
    <property type="molecule type" value="Genomic_DNA"/>
</dbReference>
<reference evidence="2 3" key="1">
    <citation type="submission" date="2020-09" db="EMBL/GenBank/DDBJ databases">
        <title>Novel species of Mucilaginibacter isolated from a glacier on the Tibetan Plateau.</title>
        <authorList>
            <person name="Liu Q."/>
            <person name="Xin Y.-H."/>
        </authorList>
    </citation>
    <scope>NUCLEOTIDE SEQUENCE [LARGE SCALE GENOMIC DNA]</scope>
    <source>
        <strain evidence="2 3">ZT4R22</strain>
    </source>
</reference>
<feature type="signal peptide" evidence="1">
    <location>
        <begin position="1"/>
        <end position="20"/>
    </location>
</feature>
<proteinExistence type="predicted"/>
<evidence type="ECO:0000256" key="1">
    <source>
        <dbReference type="SAM" id="SignalP"/>
    </source>
</evidence>
<keyword evidence="3" id="KW-1185">Reference proteome</keyword>
<keyword evidence="1" id="KW-0732">Signal</keyword>
<accession>A0ABR7WLT7</accession>
<gene>
    <name evidence="2" type="ORF">IDJ77_05600</name>
</gene>
<dbReference type="Proteomes" id="UP000606600">
    <property type="component" value="Unassembled WGS sequence"/>
</dbReference>